<keyword evidence="5" id="KW-0418">Kinase</keyword>
<keyword evidence="3 6" id="KW-0597">Phosphoprotein</keyword>
<evidence type="ECO:0000256" key="1">
    <source>
        <dbReference type="ARBA" id="ARBA00000085"/>
    </source>
</evidence>
<dbReference type="InterPro" id="IPR036097">
    <property type="entry name" value="HisK_dim/P_sf"/>
</dbReference>
<evidence type="ECO:0000259" key="8">
    <source>
        <dbReference type="PROSITE" id="PS50109"/>
    </source>
</evidence>
<dbReference type="GO" id="GO:0000155">
    <property type="term" value="F:phosphorelay sensor kinase activity"/>
    <property type="evidence" value="ECO:0007669"/>
    <property type="project" value="InterPro"/>
</dbReference>
<dbReference type="EMBL" id="MU001633">
    <property type="protein sequence ID" value="KAF2484931.1"/>
    <property type="molecule type" value="Genomic_DNA"/>
</dbReference>
<feature type="compositionally biased region" description="Polar residues" evidence="7">
    <location>
        <begin position="507"/>
        <end position="522"/>
    </location>
</feature>
<dbReference type="GeneID" id="54473856"/>
<protein>
    <recommendedName>
        <fullName evidence="2">histidine kinase</fullName>
        <ecNumber evidence="2">2.7.13.3</ecNumber>
    </recommendedName>
</protein>
<feature type="region of interest" description="Disordered" evidence="7">
    <location>
        <begin position="273"/>
        <end position="380"/>
    </location>
</feature>
<feature type="compositionally biased region" description="Low complexity" evidence="7">
    <location>
        <begin position="426"/>
        <end position="453"/>
    </location>
</feature>
<dbReference type="AlphaFoldDB" id="A0A6A6PYV9"/>
<evidence type="ECO:0000256" key="7">
    <source>
        <dbReference type="SAM" id="MobiDB-lite"/>
    </source>
</evidence>
<evidence type="ECO:0000256" key="2">
    <source>
        <dbReference type="ARBA" id="ARBA00012438"/>
    </source>
</evidence>
<evidence type="ECO:0000313" key="11">
    <source>
        <dbReference type="Proteomes" id="UP000799767"/>
    </source>
</evidence>
<dbReference type="InterPro" id="IPR003594">
    <property type="entry name" value="HATPase_dom"/>
</dbReference>
<dbReference type="GO" id="GO:0009927">
    <property type="term" value="F:histidine phosphotransfer kinase activity"/>
    <property type="evidence" value="ECO:0007669"/>
    <property type="project" value="TreeGrafter"/>
</dbReference>
<evidence type="ECO:0000256" key="3">
    <source>
        <dbReference type="ARBA" id="ARBA00022553"/>
    </source>
</evidence>
<dbReference type="RefSeq" id="XP_033591500.1">
    <property type="nucleotide sequence ID" value="XM_033732854.1"/>
</dbReference>
<proteinExistence type="predicted"/>
<dbReference type="SUPFAM" id="SSF47384">
    <property type="entry name" value="Homodimeric domain of signal transducing histidine kinase"/>
    <property type="match status" value="1"/>
</dbReference>
<dbReference type="SMART" id="SM00387">
    <property type="entry name" value="HATPase_c"/>
    <property type="match status" value="1"/>
</dbReference>
<dbReference type="CDD" id="cd00082">
    <property type="entry name" value="HisKA"/>
    <property type="match status" value="1"/>
</dbReference>
<feature type="domain" description="Response regulatory" evidence="9">
    <location>
        <begin position="1116"/>
        <end position="1237"/>
    </location>
</feature>
<feature type="domain" description="Histidine kinase" evidence="8">
    <location>
        <begin position="613"/>
        <end position="887"/>
    </location>
</feature>
<dbReference type="InterPro" id="IPR011006">
    <property type="entry name" value="CheY-like_superfamily"/>
</dbReference>
<comment type="catalytic activity">
    <reaction evidence="1">
        <text>ATP + protein L-histidine = ADP + protein N-phospho-L-histidine.</text>
        <dbReference type="EC" id="2.7.13.3"/>
    </reaction>
</comment>
<dbReference type="Proteomes" id="UP000799767">
    <property type="component" value="Unassembled WGS sequence"/>
</dbReference>
<feature type="region of interest" description="Disordered" evidence="7">
    <location>
        <begin position="423"/>
        <end position="453"/>
    </location>
</feature>
<dbReference type="InterPro" id="IPR004358">
    <property type="entry name" value="Sig_transdc_His_kin-like_C"/>
</dbReference>
<evidence type="ECO:0000259" key="9">
    <source>
        <dbReference type="PROSITE" id="PS50110"/>
    </source>
</evidence>
<sequence>MGEAEPVERSLLFRSTEAARERTALRYLHAWRTTFRPEHLDRPAFPRDGRADGEKPESCKDTALAAFAQLTALRLQCRRCFVTLMGSTVEYMLVESTRSLSLQYDTTENAHDELWIGTSSCLREEGLNGPALVQWQRARHLREPPPSDEFYYREGTTAHYAIYSDLTNNEASKDMGFLRRGPSHRFFFSVPLRDPRGGVIGALTVLDDKPRYGISAAEMSLAEEMADTCVKHLENTVVRVARRRAAQQIQGLSLFNQGKWSLREWWIQQEKEGARRGGRHLGDFTATNAGDRERADDEFGGVGYDSTHATSRKGPAAAEKEFQTKIASDESAGGINESAPDTATEDFGQSSTDGARREMTDDTAAQRTATQRRSSGEVAKDLPAALRTAYAHASNLMREALGAEGVLVVDAASIVAKAGDANALTSDSHSQSPSDKSATPSESGSSDSDSSDGTCKVLGFSSRLLSGLAKSSSWRRYSLRRDRLLRLIHSHPHGRVFNLSEDGMVYSSSGEEQSSTAGSDLATTPVKPVTKQQRDGKYLGGVFVGARSIAFYPLRSNERWQSGIIVWSNDRDRFFDQIDDLAYLAAFGHSLQSRIAQLEAAAESHAKGSFISTISHELRSPLHGVLAGTELLQDSELTPFQLEMTHTVSMAARTLLDTVNNILDYSKISNLSRTQKAERIKADNARHQEASAAGDVEEMGVSSNVDVARLTEEVIESLVSAFRFQGVARIAVSSEALQDDSAFQLGVGASKPVAVTLSVDKRSDWTARISPGSWTRVITNLVGNALKYTKSGSVSVTLAALDADRNPTAPKGSRVRLIVQDTGVGMSARFLQQDAYKPFTQEDSHTAGSGLGLSIVKQIASDMGAKVKITSELGEGTVVVFECPLAFSRTTKSTSTGLDSLTSIPARRLHLLTLPGEQSVITQPDAHQVVEALKDTVSTWLEWEVSQGSTAPTTSDPVVYAIFEADLLRWKIEQAESWANTISTLSPHSSGLLVLKSSFEAPPVEQIVESSVATAVVHHPIGPLKLLRAFNALQRTPTTPKENGHALPGADTLSPVSPVANGGMPFRSTRPSVMRTDSELRKSYSGLSPLTSPGGAAGRKASISVSDSGSTQGNPKALLVEDNMVNMKLLVALMQRLNYDYEVAHNGLEAVSVFAANLSAFSVILMDMSMPLLDGFAATALIRDIEKRTSARRTRIVAVTGVTNGKARQDALAAGVDEYLTKPISIKNIKAIMDGGGS</sequence>
<dbReference type="Pfam" id="PF00072">
    <property type="entry name" value="Response_reg"/>
    <property type="match status" value="1"/>
</dbReference>
<dbReference type="SUPFAM" id="SSF52172">
    <property type="entry name" value="CheY-like"/>
    <property type="match status" value="1"/>
</dbReference>
<dbReference type="Gene3D" id="1.10.287.130">
    <property type="match status" value="1"/>
</dbReference>
<accession>A0A6A6PYV9</accession>
<dbReference type="CDD" id="cd17546">
    <property type="entry name" value="REC_hyHK_CKI1_RcsC-like"/>
    <property type="match status" value="1"/>
</dbReference>
<feature type="region of interest" description="Disordered" evidence="7">
    <location>
        <begin position="507"/>
        <end position="530"/>
    </location>
</feature>
<dbReference type="GO" id="GO:0005886">
    <property type="term" value="C:plasma membrane"/>
    <property type="evidence" value="ECO:0007669"/>
    <property type="project" value="TreeGrafter"/>
</dbReference>
<dbReference type="Gene3D" id="3.30.565.10">
    <property type="entry name" value="Histidine kinase-like ATPase, C-terminal domain"/>
    <property type="match status" value="1"/>
</dbReference>
<dbReference type="InterPro" id="IPR001789">
    <property type="entry name" value="Sig_transdc_resp-reg_receiver"/>
</dbReference>
<dbReference type="Pfam" id="PF02518">
    <property type="entry name" value="HATPase_c"/>
    <property type="match status" value="1"/>
</dbReference>
<dbReference type="Pfam" id="PF00512">
    <property type="entry name" value="HisKA"/>
    <property type="match status" value="1"/>
</dbReference>
<dbReference type="SUPFAM" id="SSF55874">
    <property type="entry name" value="ATPase domain of HSP90 chaperone/DNA topoisomerase II/histidine kinase"/>
    <property type="match status" value="1"/>
</dbReference>
<dbReference type="SMART" id="SM00388">
    <property type="entry name" value="HisKA"/>
    <property type="match status" value="1"/>
</dbReference>
<dbReference type="PROSITE" id="PS50109">
    <property type="entry name" value="HIS_KIN"/>
    <property type="match status" value="1"/>
</dbReference>
<dbReference type="SUPFAM" id="SSF55781">
    <property type="entry name" value="GAF domain-like"/>
    <property type="match status" value="1"/>
</dbReference>
<dbReference type="InterPro" id="IPR003661">
    <property type="entry name" value="HisK_dim/P_dom"/>
</dbReference>
<feature type="modified residue" description="4-aspartylphosphate" evidence="6">
    <location>
        <position position="1167"/>
    </location>
</feature>
<keyword evidence="11" id="KW-1185">Reference proteome</keyword>
<dbReference type="PANTHER" id="PTHR43047:SF72">
    <property type="entry name" value="OSMOSENSING HISTIDINE PROTEIN KINASE SLN1"/>
    <property type="match status" value="1"/>
</dbReference>
<gene>
    <name evidence="10" type="ORF">BDY17DRAFT_292611</name>
</gene>
<evidence type="ECO:0000313" key="10">
    <source>
        <dbReference type="EMBL" id="KAF2484931.1"/>
    </source>
</evidence>
<feature type="compositionally biased region" description="Low complexity" evidence="7">
    <location>
        <begin position="362"/>
        <end position="373"/>
    </location>
</feature>
<dbReference type="InterPro" id="IPR005467">
    <property type="entry name" value="His_kinase_dom"/>
</dbReference>
<dbReference type="SMART" id="SM00448">
    <property type="entry name" value="REC"/>
    <property type="match status" value="1"/>
</dbReference>
<evidence type="ECO:0000256" key="4">
    <source>
        <dbReference type="ARBA" id="ARBA00022679"/>
    </source>
</evidence>
<dbReference type="PRINTS" id="PR00344">
    <property type="entry name" value="BCTRLSENSOR"/>
</dbReference>
<reference evidence="10" key="1">
    <citation type="journal article" date="2020" name="Stud. Mycol.">
        <title>101 Dothideomycetes genomes: a test case for predicting lifestyles and emergence of pathogens.</title>
        <authorList>
            <person name="Haridas S."/>
            <person name="Albert R."/>
            <person name="Binder M."/>
            <person name="Bloem J."/>
            <person name="Labutti K."/>
            <person name="Salamov A."/>
            <person name="Andreopoulos B."/>
            <person name="Baker S."/>
            <person name="Barry K."/>
            <person name="Bills G."/>
            <person name="Bluhm B."/>
            <person name="Cannon C."/>
            <person name="Castanera R."/>
            <person name="Culley D."/>
            <person name="Daum C."/>
            <person name="Ezra D."/>
            <person name="Gonzalez J."/>
            <person name="Henrissat B."/>
            <person name="Kuo A."/>
            <person name="Liang C."/>
            <person name="Lipzen A."/>
            <person name="Lutzoni F."/>
            <person name="Magnuson J."/>
            <person name="Mondo S."/>
            <person name="Nolan M."/>
            <person name="Ohm R."/>
            <person name="Pangilinan J."/>
            <person name="Park H.-J."/>
            <person name="Ramirez L."/>
            <person name="Alfaro M."/>
            <person name="Sun H."/>
            <person name="Tritt A."/>
            <person name="Yoshinaga Y."/>
            <person name="Zwiers L.-H."/>
            <person name="Turgeon B."/>
            <person name="Goodwin S."/>
            <person name="Spatafora J."/>
            <person name="Crous P."/>
            <person name="Grigoriev I."/>
        </authorList>
    </citation>
    <scope>NUCLEOTIDE SEQUENCE</scope>
    <source>
        <strain evidence="10">CBS 113389</strain>
    </source>
</reference>
<feature type="compositionally biased region" description="Polar residues" evidence="7">
    <location>
        <begin position="1103"/>
        <end position="1114"/>
    </location>
</feature>
<dbReference type="EC" id="2.7.13.3" evidence="2"/>
<evidence type="ECO:0000256" key="6">
    <source>
        <dbReference type="PROSITE-ProRule" id="PRU00169"/>
    </source>
</evidence>
<dbReference type="InterPro" id="IPR036890">
    <property type="entry name" value="HATPase_C_sf"/>
</dbReference>
<organism evidence="10 11">
    <name type="scientific">Neohortaea acidophila</name>
    <dbReference type="NCBI Taxonomy" id="245834"/>
    <lineage>
        <taxon>Eukaryota</taxon>
        <taxon>Fungi</taxon>
        <taxon>Dikarya</taxon>
        <taxon>Ascomycota</taxon>
        <taxon>Pezizomycotina</taxon>
        <taxon>Dothideomycetes</taxon>
        <taxon>Dothideomycetidae</taxon>
        <taxon>Mycosphaerellales</taxon>
        <taxon>Teratosphaeriaceae</taxon>
        <taxon>Neohortaea</taxon>
    </lineage>
</organism>
<feature type="region of interest" description="Disordered" evidence="7">
    <location>
        <begin position="1062"/>
        <end position="1114"/>
    </location>
</feature>
<evidence type="ECO:0000256" key="5">
    <source>
        <dbReference type="ARBA" id="ARBA00022777"/>
    </source>
</evidence>
<dbReference type="PROSITE" id="PS50110">
    <property type="entry name" value="RESPONSE_REGULATORY"/>
    <property type="match status" value="1"/>
</dbReference>
<dbReference type="OrthoDB" id="303614at2759"/>
<dbReference type="Gene3D" id="3.40.50.2300">
    <property type="match status" value="1"/>
</dbReference>
<name>A0A6A6PYV9_9PEZI</name>
<dbReference type="PANTHER" id="PTHR43047">
    <property type="entry name" value="TWO-COMPONENT HISTIDINE PROTEIN KINASE"/>
    <property type="match status" value="1"/>
</dbReference>
<keyword evidence="4" id="KW-0808">Transferase</keyword>